<dbReference type="Proteomes" id="UP000003571">
    <property type="component" value="Unassembled WGS sequence"/>
</dbReference>
<gene>
    <name evidence="2" type="ORF">TresaDRAFT_2635</name>
</gene>
<dbReference type="eggNOG" id="COG0457">
    <property type="taxonomic scope" value="Bacteria"/>
</dbReference>
<evidence type="ECO:0000313" key="3">
    <source>
        <dbReference type="Proteomes" id="UP000003571"/>
    </source>
</evidence>
<sequence length="725" mass="79751">MKKILAFLTVVLISLPSFSARGNPSSANRRTAVRYLQLAKQYAAEGRWAESDSQSRLGLQYDGSVADLWYMQAVARQALGGSRAEILPLVTKSLDGKETDWVDYNRDNARVLCADILCSSLRPRDAIKLLDSKPMVYSADAEFIRVKSYYSLGDKDSLAKARSRVDTARKVYPDDVRFAELFYNFEYLKSFCAGGLSSDVKRIAGSFLACMGNYASVNDDVRLLSSLFTLSGDELVRSLKAFDSENHRSVLFATYGFLNGILDRDGALDYFYGYSDSSPVRLSVLEVFAAAVFGGEMDEGGETLRKEFFDYLNSFSGTILDDTNGDGTCDMTVVYKRGRALAISYDGNQDGVDDWVADCDFGVPVAIHVGESRLDVGYGTWPFVRSAVYDVSDKVGDGTKVKKLSFNLIADTLSWTPFDIVFDSVLKEAVGIDFFIPSIPKKRRAVSGTDLLLASTSYSLPSAERPDAYVTVSVLGGIPQSARYTVGGVDGRMYATARFEDGLPVMRLVDSDDDGLFETTEMFGHDSEKKGRFMSEADELQVVTNLFGTPAKGTGVYVKMIQVDWNGDTVPDFIEEYTEGLGKISTWDSDGDGKWDVRYVKRPESKDGVKREDSLFHQPFSGDVVTVSSENGIPVNVSISSAENGKVLRKNVRIFGGLRDGFYWIGGKERDDIATGAVEIAVNRELGGVEQGVSKVIQLEDARYHAVRVGSMVFIEILPSDSGEK</sequence>
<name>H7EH74_9SPIR</name>
<feature type="chain" id="PRO_5003609134" evidence="1">
    <location>
        <begin position="20"/>
        <end position="725"/>
    </location>
</feature>
<dbReference type="OrthoDB" id="366290at2"/>
<dbReference type="STRING" id="907348.TresaDRAFT_2635"/>
<proteinExistence type="predicted"/>
<keyword evidence="1" id="KW-0732">Signal</keyword>
<keyword evidence="3" id="KW-1185">Reference proteome</keyword>
<evidence type="ECO:0000256" key="1">
    <source>
        <dbReference type="SAM" id="SignalP"/>
    </source>
</evidence>
<dbReference type="AlphaFoldDB" id="H7EH74"/>
<evidence type="ECO:0000313" key="2">
    <source>
        <dbReference type="EMBL" id="EIC03073.1"/>
    </source>
</evidence>
<organism evidence="2 3">
    <name type="scientific">Treponema saccharophilum DSM 2985</name>
    <dbReference type="NCBI Taxonomy" id="907348"/>
    <lineage>
        <taxon>Bacteria</taxon>
        <taxon>Pseudomonadati</taxon>
        <taxon>Spirochaetota</taxon>
        <taxon>Spirochaetia</taxon>
        <taxon>Spirochaetales</taxon>
        <taxon>Treponemataceae</taxon>
        <taxon>Treponema</taxon>
    </lineage>
</organism>
<reference evidence="2 3" key="1">
    <citation type="submission" date="2011-09" db="EMBL/GenBank/DDBJ databases">
        <title>The draft genome of Treponema saccharophilum DSM 2985.</title>
        <authorList>
            <consortium name="US DOE Joint Genome Institute (JGI-PGF)"/>
            <person name="Lucas S."/>
            <person name="Copeland A."/>
            <person name="Lapidus A."/>
            <person name="Glavina del Rio T."/>
            <person name="Dalin E."/>
            <person name="Tice H."/>
            <person name="Bruce D."/>
            <person name="Goodwin L."/>
            <person name="Pitluck S."/>
            <person name="Peters L."/>
            <person name="Kyrpides N."/>
            <person name="Mavromatis K."/>
            <person name="Ivanova N."/>
            <person name="Markowitz V."/>
            <person name="Cheng J.-F."/>
            <person name="Hugenholtz P."/>
            <person name="Woyke T."/>
            <person name="Wu D."/>
            <person name="Gronow S."/>
            <person name="Wellnitz S."/>
            <person name="Brambilla E."/>
            <person name="Klenk H.-P."/>
            <person name="Eisen J.A."/>
        </authorList>
    </citation>
    <scope>NUCLEOTIDE SEQUENCE [LARGE SCALE GENOMIC DNA]</scope>
    <source>
        <strain evidence="2 3">DSM 2985</strain>
    </source>
</reference>
<protein>
    <submittedName>
        <fullName evidence="2">Uncharacterized protein</fullName>
    </submittedName>
</protein>
<dbReference type="PATRIC" id="fig|907348.3.peg.131"/>
<accession>H7EH74</accession>
<dbReference type="RefSeq" id="WP_002701891.1">
    <property type="nucleotide sequence ID" value="NZ_AGRW01000024.1"/>
</dbReference>
<feature type="signal peptide" evidence="1">
    <location>
        <begin position="1"/>
        <end position="19"/>
    </location>
</feature>
<comment type="caution">
    <text evidence="2">The sequence shown here is derived from an EMBL/GenBank/DDBJ whole genome shotgun (WGS) entry which is preliminary data.</text>
</comment>
<dbReference type="EMBL" id="AGRW01000024">
    <property type="protein sequence ID" value="EIC03073.1"/>
    <property type="molecule type" value="Genomic_DNA"/>
</dbReference>